<organism evidence="4">
    <name type="scientific">Echinostoma caproni</name>
    <dbReference type="NCBI Taxonomy" id="27848"/>
    <lineage>
        <taxon>Eukaryota</taxon>
        <taxon>Metazoa</taxon>
        <taxon>Spiralia</taxon>
        <taxon>Lophotrochozoa</taxon>
        <taxon>Platyhelminthes</taxon>
        <taxon>Trematoda</taxon>
        <taxon>Digenea</taxon>
        <taxon>Plagiorchiida</taxon>
        <taxon>Echinostomata</taxon>
        <taxon>Echinostomatoidea</taxon>
        <taxon>Echinostomatidae</taxon>
        <taxon>Echinostoma</taxon>
    </lineage>
</organism>
<feature type="region of interest" description="Disordered" evidence="1">
    <location>
        <begin position="167"/>
        <end position="202"/>
    </location>
</feature>
<dbReference type="EMBL" id="UZAN01039873">
    <property type="protein sequence ID" value="VDP67512.1"/>
    <property type="molecule type" value="Genomic_DNA"/>
</dbReference>
<dbReference type="AlphaFoldDB" id="A0A183A777"/>
<dbReference type="OrthoDB" id="6271925at2759"/>
<name>A0A183A777_9TREM</name>
<feature type="compositionally biased region" description="Basic and acidic residues" evidence="1">
    <location>
        <begin position="25"/>
        <end position="45"/>
    </location>
</feature>
<sequence length="202" mass="22653">MSCSVRSDIDAYETPRNIPEWTSIEEPKPEESMEPRGPIDSEREQLLNPPSPAAESFSEWKEPTTFSQSDKPPKLTEVSGILKVAINSVTSHTKQFILDIEHLNEKAFKTMADYLKQQPAIMKRHNSAMDLAFGLVGITTKSVRTINNYLDLLSRLVAKPTSTHSFFKNQTKKNETGSAASDRRAHRATRSGDDKSMPNALF</sequence>
<dbReference type="WBParaSite" id="ECPE_0000281501-mRNA-1">
    <property type="protein sequence ID" value="ECPE_0000281501-mRNA-1"/>
    <property type="gene ID" value="ECPE_0000281501"/>
</dbReference>
<accession>A0A183A777</accession>
<evidence type="ECO:0000313" key="2">
    <source>
        <dbReference type="EMBL" id="VDP67512.1"/>
    </source>
</evidence>
<gene>
    <name evidence="2" type="ORF">ECPE_LOCUS2812</name>
</gene>
<dbReference type="Proteomes" id="UP000272942">
    <property type="component" value="Unassembled WGS sequence"/>
</dbReference>
<evidence type="ECO:0000313" key="4">
    <source>
        <dbReference type="WBParaSite" id="ECPE_0000281501-mRNA-1"/>
    </source>
</evidence>
<keyword evidence="3" id="KW-1185">Reference proteome</keyword>
<evidence type="ECO:0000256" key="1">
    <source>
        <dbReference type="SAM" id="MobiDB-lite"/>
    </source>
</evidence>
<reference evidence="2 3" key="2">
    <citation type="submission" date="2018-11" db="EMBL/GenBank/DDBJ databases">
        <authorList>
            <consortium name="Pathogen Informatics"/>
        </authorList>
    </citation>
    <scope>NUCLEOTIDE SEQUENCE [LARGE SCALE GENOMIC DNA]</scope>
    <source>
        <strain evidence="2 3">Egypt</strain>
    </source>
</reference>
<protein>
    <submittedName>
        <fullName evidence="4">DUF4806 domain-containing protein</fullName>
    </submittedName>
</protein>
<evidence type="ECO:0000313" key="3">
    <source>
        <dbReference type="Proteomes" id="UP000272942"/>
    </source>
</evidence>
<feature type="region of interest" description="Disordered" evidence="1">
    <location>
        <begin position="1"/>
        <end position="73"/>
    </location>
</feature>
<reference evidence="4" key="1">
    <citation type="submission" date="2016-06" db="UniProtKB">
        <authorList>
            <consortium name="WormBaseParasite"/>
        </authorList>
    </citation>
    <scope>IDENTIFICATION</scope>
</reference>
<proteinExistence type="predicted"/>